<reference evidence="2 3" key="1">
    <citation type="journal article" date="2021" name="BMC Genomics">
        <title>Datura genome reveals duplications of psychoactive alkaloid biosynthetic genes and high mutation rate following tissue culture.</title>
        <authorList>
            <person name="Rajewski A."/>
            <person name="Carter-House D."/>
            <person name="Stajich J."/>
            <person name="Litt A."/>
        </authorList>
    </citation>
    <scope>NUCLEOTIDE SEQUENCE [LARGE SCALE GENOMIC DNA]</scope>
    <source>
        <strain evidence="2">AR-01</strain>
    </source>
</reference>
<dbReference type="PANTHER" id="PTHR36053">
    <property type="entry name" value="OSJNBB0017I01.18 PROTEIN"/>
    <property type="match status" value="1"/>
</dbReference>
<name>A0ABS8S7L6_DATST</name>
<feature type="compositionally biased region" description="Basic and acidic residues" evidence="1">
    <location>
        <begin position="25"/>
        <end position="35"/>
    </location>
</feature>
<dbReference type="EMBL" id="JACEIK010000313">
    <property type="protein sequence ID" value="MCD7454715.1"/>
    <property type="molecule type" value="Genomic_DNA"/>
</dbReference>
<dbReference type="PANTHER" id="PTHR36053:SF1">
    <property type="entry name" value="OS04G0680300 PROTEIN"/>
    <property type="match status" value="1"/>
</dbReference>
<accession>A0ABS8S7L6</accession>
<keyword evidence="3" id="KW-1185">Reference proteome</keyword>
<feature type="compositionally biased region" description="Basic and acidic residues" evidence="1">
    <location>
        <begin position="46"/>
        <end position="58"/>
    </location>
</feature>
<proteinExistence type="predicted"/>
<evidence type="ECO:0000313" key="2">
    <source>
        <dbReference type="EMBL" id="MCD7454715.1"/>
    </source>
</evidence>
<dbReference type="Proteomes" id="UP000823775">
    <property type="component" value="Unassembled WGS sequence"/>
</dbReference>
<evidence type="ECO:0000256" key="1">
    <source>
        <dbReference type="SAM" id="MobiDB-lite"/>
    </source>
</evidence>
<protein>
    <submittedName>
        <fullName evidence="2">Uncharacterized protein</fullName>
    </submittedName>
</protein>
<feature type="compositionally biased region" description="Basic and acidic residues" evidence="1">
    <location>
        <begin position="1"/>
        <end position="14"/>
    </location>
</feature>
<evidence type="ECO:0000313" key="3">
    <source>
        <dbReference type="Proteomes" id="UP000823775"/>
    </source>
</evidence>
<comment type="caution">
    <text evidence="2">The sequence shown here is derived from an EMBL/GenBank/DDBJ whole genome shotgun (WGS) entry which is preliminary data.</text>
</comment>
<gene>
    <name evidence="2" type="ORF">HAX54_025778</name>
</gene>
<sequence length="239" mass="26460">MGKITKSDKGKEMPRCSGSDNSDYDPMKEAVDTTTRKKQKVPKPVQYHEKKTTKEKTQPSRCLVDESEEENVEAQLVPRATVTESSKVVLIEGQSSQPQNTGTAIDKRKRMETGEELQEACERKRLMALAQSKNKKVKAQQASRYAPNRDVDIATRFTSVGGHICVVKPTTKSGKMECFHACVAGCGYKFEVPSHKVDQIHPSRPPQPPPKEKLVTPAVKRILPLESSQTIDDVPGTSA</sequence>
<feature type="region of interest" description="Disordered" evidence="1">
    <location>
        <begin position="1"/>
        <end position="74"/>
    </location>
</feature>
<organism evidence="2 3">
    <name type="scientific">Datura stramonium</name>
    <name type="common">Jimsonweed</name>
    <name type="synonym">Common thornapple</name>
    <dbReference type="NCBI Taxonomy" id="4076"/>
    <lineage>
        <taxon>Eukaryota</taxon>
        <taxon>Viridiplantae</taxon>
        <taxon>Streptophyta</taxon>
        <taxon>Embryophyta</taxon>
        <taxon>Tracheophyta</taxon>
        <taxon>Spermatophyta</taxon>
        <taxon>Magnoliopsida</taxon>
        <taxon>eudicotyledons</taxon>
        <taxon>Gunneridae</taxon>
        <taxon>Pentapetalae</taxon>
        <taxon>asterids</taxon>
        <taxon>lamiids</taxon>
        <taxon>Solanales</taxon>
        <taxon>Solanaceae</taxon>
        <taxon>Solanoideae</taxon>
        <taxon>Datureae</taxon>
        <taxon>Datura</taxon>
    </lineage>
</organism>